<name>K2G9F2_9BACT</name>
<comment type="caution">
    <text evidence="1">The sequence shown here is derived from an EMBL/GenBank/DDBJ whole genome shotgun (WGS) entry which is preliminary data.</text>
</comment>
<evidence type="ECO:0000313" key="1">
    <source>
        <dbReference type="EMBL" id="EKE26794.1"/>
    </source>
</evidence>
<sequence>MSEILKTTEKFEITPEFKDSIVKLLNNIYELTLKMSESQKNTFLFHELKIFWSKYQEIINDFILIISSLKKDFRDELWQSEVFDNFFFNELTNLKNWELLSVRILNKNMKQWFDENMTHTYLCAYRKFFWLIEWKADELVKIGSTGVKSVLDWEVEYWDEFHFPQEDWNLVFPEIKDYYDDLDSLMKRLEERNEKWWDNLNEDMIMNLIIDYNQANMDSDMKTIELIIQIKKLLNQDELEILKWISEDAWSNLHEK</sequence>
<reference evidence="1" key="1">
    <citation type="journal article" date="2012" name="Science">
        <title>Fermentation, hydrogen, and sulfur metabolism in multiple uncultivated bacterial phyla.</title>
        <authorList>
            <person name="Wrighton K.C."/>
            <person name="Thomas B.C."/>
            <person name="Sharon I."/>
            <person name="Miller C.S."/>
            <person name="Castelle C.J."/>
            <person name="VerBerkmoes N.C."/>
            <person name="Wilkins M.J."/>
            <person name="Hettich R.L."/>
            <person name="Lipton M.S."/>
            <person name="Williams K.H."/>
            <person name="Long P.E."/>
            <person name="Banfield J.F."/>
        </authorList>
    </citation>
    <scope>NUCLEOTIDE SEQUENCE [LARGE SCALE GENOMIC DNA]</scope>
</reference>
<dbReference type="EMBL" id="AMFJ01000659">
    <property type="protein sequence ID" value="EKE26794.1"/>
    <property type="molecule type" value="Genomic_DNA"/>
</dbReference>
<dbReference type="AlphaFoldDB" id="K2G9F2"/>
<gene>
    <name evidence="1" type="ORF">ACD_4C00143G0009</name>
</gene>
<protein>
    <submittedName>
        <fullName evidence="1">Uncharacterized protein</fullName>
    </submittedName>
</protein>
<accession>K2G9F2</accession>
<organism evidence="1">
    <name type="scientific">uncultured bacterium</name>
    <name type="common">gcode 4</name>
    <dbReference type="NCBI Taxonomy" id="1234023"/>
    <lineage>
        <taxon>Bacteria</taxon>
        <taxon>environmental samples</taxon>
    </lineage>
</organism>
<proteinExistence type="predicted"/>